<comment type="caution">
    <text evidence="16">The sequence shown here is derived from an EMBL/GenBank/DDBJ whole genome shotgun (WGS) entry which is preliminary data.</text>
</comment>
<feature type="transmembrane region" description="Helical" evidence="10">
    <location>
        <begin position="407"/>
        <end position="426"/>
    </location>
</feature>
<protein>
    <submittedName>
        <fullName evidence="16">Putative monovalent cation/H+ antiporter subunit A</fullName>
    </submittedName>
</protein>
<feature type="transmembrane region" description="Helical" evidence="10">
    <location>
        <begin position="564"/>
        <end position="583"/>
    </location>
</feature>
<evidence type="ECO:0000259" key="14">
    <source>
        <dbReference type="Pfam" id="PF20501"/>
    </source>
</evidence>
<dbReference type="OMA" id="AWQAKYH"/>
<feature type="transmembrane region" description="Helical" evidence="10">
    <location>
        <begin position="595"/>
        <end position="615"/>
    </location>
</feature>
<keyword evidence="4" id="KW-1003">Cell membrane</keyword>
<evidence type="ECO:0000259" key="13">
    <source>
        <dbReference type="Pfam" id="PF13244"/>
    </source>
</evidence>
<feature type="transmembrane region" description="Helical" evidence="10">
    <location>
        <begin position="296"/>
        <end position="316"/>
    </location>
</feature>
<dbReference type="EMBL" id="RXYK01000004">
    <property type="protein sequence ID" value="RTY38888.1"/>
    <property type="molecule type" value="Genomic_DNA"/>
</dbReference>
<reference evidence="15 18" key="2">
    <citation type="submission" date="2019-07" db="EMBL/GenBank/DDBJ databases">
        <title>Draft genome Sequence of Chlorobium phaeovibrioides sp. strain PhvTcv-s14, from the Phylum Chlorobi.</title>
        <authorList>
            <person name="Babenko V."/>
            <person name="Boldyreva D."/>
            <person name="Kanygina A."/>
            <person name="Selezneva O."/>
            <person name="Akopiyan T."/>
            <person name="Lunina O."/>
        </authorList>
    </citation>
    <scope>NUCLEOTIDE SEQUENCE [LARGE SCALE GENOMIC DNA]</scope>
    <source>
        <strain evidence="15 18">GrTcv12</strain>
    </source>
</reference>
<feature type="transmembrane region" description="Helical" evidence="10">
    <location>
        <begin position="365"/>
        <end position="387"/>
    </location>
</feature>
<evidence type="ECO:0000259" key="12">
    <source>
        <dbReference type="Pfam" id="PF00662"/>
    </source>
</evidence>
<feature type="domain" description="NADH:quinone oxidoreductase/Mrp antiporter transmembrane" evidence="11">
    <location>
        <begin position="124"/>
        <end position="407"/>
    </location>
</feature>
<keyword evidence="3" id="KW-0050">Antiport</keyword>
<dbReference type="GO" id="GO:0005886">
    <property type="term" value="C:plasma membrane"/>
    <property type="evidence" value="ECO:0007669"/>
    <property type="project" value="UniProtKB-SubCell"/>
</dbReference>
<dbReference type="Pfam" id="PF00361">
    <property type="entry name" value="Proton_antipo_M"/>
    <property type="match status" value="1"/>
</dbReference>
<keyword evidence="2" id="KW-0813">Transport</keyword>
<dbReference type="PANTHER" id="PTHR43373">
    <property type="entry name" value="NA(+)/H(+) ANTIPORTER SUBUNIT"/>
    <property type="match status" value="1"/>
</dbReference>
<evidence type="ECO:0000256" key="4">
    <source>
        <dbReference type="ARBA" id="ARBA00022475"/>
    </source>
</evidence>
<feature type="transmembrane region" description="Helical" evidence="10">
    <location>
        <begin position="489"/>
        <end position="515"/>
    </location>
</feature>
<evidence type="ECO:0000256" key="8">
    <source>
        <dbReference type="ARBA" id="ARBA00023136"/>
    </source>
</evidence>
<dbReference type="InterPro" id="IPR025383">
    <property type="entry name" value="MrpA_C/MbhD"/>
</dbReference>
<dbReference type="NCBIfam" id="NF009287">
    <property type="entry name" value="PRK12647.1"/>
    <property type="match status" value="1"/>
</dbReference>
<feature type="transmembrane region" description="Helical" evidence="10">
    <location>
        <begin position="268"/>
        <end position="289"/>
    </location>
</feature>
<evidence type="ECO:0000256" key="2">
    <source>
        <dbReference type="ARBA" id="ARBA00022448"/>
    </source>
</evidence>
<dbReference type="Pfam" id="PF20501">
    <property type="entry name" value="MbhE"/>
    <property type="match status" value="1"/>
</dbReference>
<evidence type="ECO:0000313" key="16">
    <source>
        <dbReference type="EMBL" id="RTY38888.1"/>
    </source>
</evidence>
<feature type="transmembrane region" description="Helical" evidence="10">
    <location>
        <begin position="26"/>
        <end position="46"/>
    </location>
</feature>
<feature type="transmembrane region" description="Helical" evidence="10">
    <location>
        <begin position="107"/>
        <end position="124"/>
    </location>
</feature>
<feature type="domain" description="MrpA C-terminal/MbhE" evidence="14">
    <location>
        <begin position="678"/>
        <end position="758"/>
    </location>
</feature>
<feature type="transmembrane region" description="Helical" evidence="10">
    <location>
        <begin position="646"/>
        <end position="664"/>
    </location>
</feature>
<evidence type="ECO:0000256" key="10">
    <source>
        <dbReference type="SAM" id="Phobius"/>
    </source>
</evidence>
<feature type="domain" description="NADH-Ubiquinone oxidoreductase (complex I) chain 5 N-terminal" evidence="12">
    <location>
        <begin position="63"/>
        <end position="108"/>
    </location>
</feature>
<evidence type="ECO:0000256" key="1">
    <source>
        <dbReference type="ARBA" id="ARBA00004651"/>
    </source>
</evidence>
<dbReference type="RefSeq" id="WP_011890492.1">
    <property type="nucleotide sequence ID" value="NZ_RXYK01000004.1"/>
</dbReference>
<gene>
    <name evidence="16" type="ORF">EKD02_04240</name>
    <name evidence="15" type="ORF">FP507_07485</name>
</gene>
<evidence type="ECO:0000256" key="7">
    <source>
        <dbReference type="ARBA" id="ARBA00023065"/>
    </source>
</evidence>
<reference evidence="16 17" key="1">
    <citation type="submission" date="2018-12" db="EMBL/GenBank/DDBJ databases">
        <authorList>
            <person name="Lunina O.N."/>
            <person name="Grouzdev D.S."/>
            <person name="Gorlenko V.M."/>
            <person name="Savvichev A.S."/>
        </authorList>
    </citation>
    <scope>NUCLEOTIDE SEQUENCE [LARGE SCALE GENOMIC DNA]</scope>
    <source>
        <strain evidence="16 17">BrKhr-17</strain>
    </source>
</reference>
<dbReference type="EMBL" id="VMRG01000001">
    <property type="protein sequence ID" value="KAA6232906.1"/>
    <property type="molecule type" value="Genomic_DNA"/>
</dbReference>
<feature type="transmembrane region" description="Helical" evidence="10">
    <location>
        <begin position="66"/>
        <end position="95"/>
    </location>
</feature>
<name>A0A3S0NAS1_CHLPH</name>
<dbReference type="GO" id="GO:0015297">
    <property type="term" value="F:antiporter activity"/>
    <property type="evidence" value="ECO:0007669"/>
    <property type="project" value="UniProtKB-KW"/>
</dbReference>
<dbReference type="GO" id="GO:0006811">
    <property type="term" value="P:monoatomic ion transport"/>
    <property type="evidence" value="ECO:0007669"/>
    <property type="project" value="UniProtKB-KW"/>
</dbReference>
<feature type="transmembrane region" description="Helical" evidence="10">
    <location>
        <begin position="684"/>
        <end position="703"/>
    </location>
</feature>
<dbReference type="InterPro" id="IPR001516">
    <property type="entry name" value="Proton_antipo_N"/>
</dbReference>
<evidence type="ECO:0000313" key="17">
    <source>
        <dbReference type="Proteomes" id="UP000279908"/>
    </source>
</evidence>
<feature type="transmembrane region" description="Helical" evidence="10">
    <location>
        <begin position="322"/>
        <end position="344"/>
    </location>
</feature>
<evidence type="ECO:0000256" key="3">
    <source>
        <dbReference type="ARBA" id="ARBA00022449"/>
    </source>
</evidence>
<dbReference type="PRINTS" id="PR01434">
    <property type="entry name" value="NADHDHGNASE5"/>
</dbReference>
<evidence type="ECO:0000256" key="6">
    <source>
        <dbReference type="ARBA" id="ARBA00022989"/>
    </source>
</evidence>
<keyword evidence="7" id="KW-0406">Ion transport</keyword>
<keyword evidence="6 10" id="KW-1133">Transmembrane helix</keyword>
<feature type="domain" description="MrpA C-terminal/MbhD" evidence="13">
    <location>
        <begin position="604"/>
        <end position="669"/>
    </location>
</feature>
<dbReference type="InterPro" id="IPR001750">
    <property type="entry name" value="ND/Mrp_TM"/>
</dbReference>
<keyword evidence="8 10" id="KW-0472">Membrane</keyword>
<dbReference type="PANTHER" id="PTHR43373:SF1">
    <property type="entry name" value="NA(+)_H(+) ANTIPORTER SUBUNIT A"/>
    <property type="match status" value="1"/>
</dbReference>
<organism evidence="16 17">
    <name type="scientific">Chlorobium phaeovibrioides</name>
    <dbReference type="NCBI Taxonomy" id="1094"/>
    <lineage>
        <taxon>Bacteria</taxon>
        <taxon>Pseudomonadati</taxon>
        <taxon>Chlorobiota</taxon>
        <taxon>Chlorobiia</taxon>
        <taxon>Chlorobiales</taxon>
        <taxon>Chlorobiaceae</taxon>
        <taxon>Chlorobium/Pelodictyon group</taxon>
        <taxon>Chlorobium</taxon>
    </lineage>
</organism>
<feature type="transmembrane region" description="Helical" evidence="10">
    <location>
        <begin position="622"/>
        <end position="640"/>
    </location>
</feature>
<dbReference type="Proteomes" id="UP000279908">
    <property type="component" value="Unassembled WGS sequence"/>
</dbReference>
<dbReference type="InterPro" id="IPR050616">
    <property type="entry name" value="CPA3_Na-H_Antiporter_A"/>
</dbReference>
<dbReference type="InterPro" id="IPR046806">
    <property type="entry name" value="MrpA_C/MbhE"/>
</dbReference>
<evidence type="ECO:0000313" key="18">
    <source>
        <dbReference type="Proteomes" id="UP000327458"/>
    </source>
</evidence>
<dbReference type="Proteomes" id="UP000327458">
    <property type="component" value="Unassembled WGS sequence"/>
</dbReference>
<evidence type="ECO:0000256" key="9">
    <source>
        <dbReference type="RuleBase" id="RU000320"/>
    </source>
</evidence>
<dbReference type="Pfam" id="PF00662">
    <property type="entry name" value="Proton_antipo_N"/>
    <property type="match status" value="1"/>
</dbReference>
<dbReference type="Pfam" id="PF13244">
    <property type="entry name" value="MbhD"/>
    <property type="match status" value="1"/>
</dbReference>
<evidence type="ECO:0000256" key="5">
    <source>
        <dbReference type="ARBA" id="ARBA00022692"/>
    </source>
</evidence>
<dbReference type="AlphaFoldDB" id="A0A3S0NAS1"/>
<feature type="transmembrane region" description="Helical" evidence="10">
    <location>
        <begin position="739"/>
        <end position="757"/>
    </location>
</feature>
<evidence type="ECO:0000313" key="15">
    <source>
        <dbReference type="EMBL" id="KAA6232906.1"/>
    </source>
</evidence>
<accession>A0A3S0NAS1</accession>
<feature type="transmembrane region" description="Helical" evidence="10">
    <location>
        <begin position="197"/>
        <end position="217"/>
    </location>
</feature>
<comment type="subcellular location">
    <subcellularLocation>
        <location evidence="1">Cell membrane</location>
        <topology evidence="1">Multi-pass membrane protein</topology>
    </subcellularLocation>
    <subcellularLocation>
        <location evidence="9">Membrane</location>
        <topology evidence="9">Multi-pass membrane protein</topology>
    </subcellularLocation>
</comment>
<proteinExistence type="predicted"/>
<feature type="transmembrane region" description="Helical" evidence="10">
    <location>
        <begin position="447"/>
        <end position="469"/>
    </location>
</feature>
<sequence>MLGLIATGFLASAIAPVLYKRYRENFGWIAVLFPLYMFFGFLSRYPEIAAGNSVRESLPWVPSLGINFSFLLDGLSLTFALIISLVGAAVFLFAGAYMKGYRDAGRFYLYIGVFMTSMLGLVLADNMLLLFVFWELTSFSSYLLIGFNHHKESSRKSALQALLVTGGGGLALLAGILLLGSVTGTYEISSFYDMNRIITSSALYPAIVVLLLLGAFTKSAQFPFHFWLPNAMEAPTPVSAYLHSATMVKAGIYLIARLNHEIGGTPLWQDTVLITGAVTMLFTATLAFRQTDLKKLLAYSTLSVLGTLVMLLGIGSELAIKAFFIYLIAHSLYKGTLFLVAGTIDHETGTRDVGKLAGLRKAMPVTAAAAALASFSMMGVIPLIGFIGKETVYKAILELDRWGLPLIGAAVLANACVVMVTLLVGFRPFLGKAKETPRQAHEAPLKMLLGPSLLAVLGLLIGLFPDFFISAMLEQSARNILSEELSLKIVLWHGFNLVLILSFVTLLLGGLFYALRPVVLRYSFFSSLPALFKPSSWYESALKGMLSFAKLQTLILQNGYLRNYTIVIVLAALIPASFALYRAAEEVSIIPDYSITFYEAALGLIIIISTGLLITSTSRLKSIVSLGVMGFSIGIIFVIYGAPDVALTTFAIETLNVILFVLVLQKLPKFLKLSRSSNRIRDAVIASGIGVFMTLVVLFATSFNISTELKEYFAAASLPEGKGLNVVNVILVDFRALDTLGEITVLTIAAIGVLAMLKTATGRKAQP</sequence>
<feature type="transmembrane region" description="Helical" evidence="10">
    <location>
        <begin position="159"/>
        <end position="182"/>
    </location>
</feature>
<evidence type="ECO:0000259" key="11">
    <source>
        <dbReference type="Pfam" id="PF00361"/>
    </source>
</evidence>
<keyword evidence="5 9" id="KW-0812">Transmembrane</keyword>